<dbReference type="RefSeq" id="WP_275118686.1">
    <property type="nucleotide sequence ID" value="NZ_JAOTPO010000007.1"/>
</dbReference>
<keyword evidence="1" id="KW-0472">Membrane</keyword>
<name>A0ABT5VF34_9BACI</name>
<protein>
    <recommendedName>
        <fullName evidence="4">DUF4342 domain-containing protein</fullName>
    </recommendedName>
</protein>
<evidence type="ECO:0008006" key="4">
    <source>
        <dbReference type="Google" id="ProtNLM"/>
    </source>
</evidence>
<keyword evidence="1" id="KW-0812">Transmembrane</keyword>
<evidence type="ECO:0000313" key="3">
    <source>
        <dbReference type="Proteomes" id="UP001148125"/>
    </source>
</evidence>
<evidence type="ECO:0000313" key="2">
    <source>
        <dbReference type="EMBL" id="MDE5414071.1"/>
    </source>
</evidence>
<comment type="caution">
    <text evidence="2">The sequence shown here is derived from an EMBL/GenBank/DDBJ whole genome shotgun (WGS) entry which is preliminary data.</text>
</comment>
<proteinExistence type="predicted"/>
<dbReference type="EMBL" id="JAOTPO010000007">
    <property type="protein sequence ID" value="MDE5414071.1"/>
    <property type="molecule type" value="Genomic_DNA"/>
</dbReference>
<accession>A0ABT5VF34</accession>
<reference evidence="2" key="1">
    <citation type="submission" date="2024-05" db="EMBL/GenBank/DDBJ databases">
        <title>Alkalihalobacillus sp. strain MEB203 novel alkaliphilic bacterium from Lonar Lake, India.</title>
        <authorList>
            <person name="Joshi A."/>
            <person name="Thite S."/>
            <person name="Mengade P."/>
        </authorList>
    </citation>
    <scope>NUCLEOTIDE SEQUENCE</scope>
    <source>
        <strain evidence="2">MEB 203</strain>
    </source>
</reference>
<dbReference type="Proteomes" id="UP001148125">
    <property type="component" value="Unassembled WGS sequence"/>
</dbReference>
<organism evidence="2 3">
    <name type="scientific">Alkalihalobacterium chitinilyticum</name>
    <dbReference type="NCBI Taxonomy" id="2980103"/>
    <lineage>
        <taxon>Bacteria</taxon>
        <taxon>Bacillati</taxon>
        <taxon>Bacillota</taxon>
        <taxon>Bacilli</taxon>
        <taxon>Bacillales</taxon>
        <taxon>Bacillaceae</taxon>
        <taxon>Alkalihalobacterium</taxon>
    </lineage>
</organism>
<evidence type="ECO:0000256" key="1">
    <source>
        <dbReference type="SAM" id="Phobius"/>
    </source>
</evidence>
<gene>
    <name evidence="2" type="ORF">N7Z68_11830</name>
</gene>
<sequence length="103" mass="12164">MNDNRQHIKQKLQEQLEEHTFQKTQAVLKRTHPKTWSERLNRWLNHEVDIPLVPASATVCALLLVITLPFVFLNEETEHQGELVDMKGSIYWSEMIEERLGEK</sequence>
<keyword evidence="3" id="KW-1185">Reference proteome</keyword>
<keyword evidence="1" id="KW-1133">Transmembrane helix</keyword>
<feature type="transmembrane region" description="Helical" evidence="1">
    <location>
        <begin position="52"/>
        <end position="73"/>
    </location>
</feature>